<name>B6IFI5_CAEBR</name>
<dbReference type="Proteomes" id="UP000008549">
    <property type="component" value="Unassembled WGS sequence"/>
</dbReference>
<dbReference type="HOGENOM" id="CLU_2833457_0_0_1"/>
<dbReference type="InParanoid" id="B6IFI5"/>
<proteinExistence type="predicted"/>
<dbReference type="AlphaFoldDB" id="B6IFI5"/>
<dbReference type="KEGG" id="cbr:CBG_25471"/>
<keyword evidence="2" id="KW-1185">Reference proteome</keyword>
<reference evidence="1 2" key="2">
    <citation type="journal article" date="2011" name="PLoS Genet.">
        <title>Caenorhabditis briggsae recombinant inbred line genotypes reveal inter-strain incompatibility and the evolution of recombination.</title>
        <authorList>
            <person name="Ross J.A."/>
            <person name="Koboldt D.C."/>
            <person name="Staisch J.E."/>
            <person name="Chamberlin H.M."/>
            <person name="Gupta B.P."/>
            <person name="Miller R.D."/>
            <person name="Baird S.E."/>
            <person name="Haag E.S."/>
        </authorList>
    </citation>
    <scope>NUCLEOTIDE SEQUENCE [LARGE SCALE GENOMIC DNA]</scope>
    <source>
        <strain evidence="1 2">AF16</strain>
    </source>
</reference>
<reference evidence="1 2" key="1">
    <citation type="journal article" date="2003" name="PLoS Biol.">
        <title>The genome sequence of Caenorhabditis briggsae: a platform for comparative genomics.</title>
        <authorList>
            <person name="Stein L.D."/>
            <person name="Bao Z."/>
            <person name="Blasiar D."/>
            <person name="Blumenthal T."/>
            <person name="Brent M.R."/>
            <person name="Chen N."/>
            <person name="Chinwalla A."/>
            <person name="Clarke L."/>
            <person name="Clee C."/>
            <person name="Coghlan A."/>
            <person name="Coulson A."/>
            <person name="D'Eustachio P."/>
            <person name="Fitch D.H."/>
            <person name="Fulton L.A."/>
            <person name="Fulton R.E."/>
            <person name="Griffiths-Jones S."/>
            <person name="Harris T.W."/>
            <person name="Hillier L.W."/>
            <person name="Kamath R."/>
            <person name="Kuwabara P.E."/>
            <person name="Mardis E.R."/>
            <person name="Marra M.A."/>
            <person name="Miner T.L."/>
            <person name="Minx P."/>
            <person name="Mullikin J.C."/>
            <person name="Plumb R.W."/>
            <person name="Rogers J."/>
            <person name="Schein J.E."/>
            <person name="Sohrmann M."/>
            <person name="Spieth J."/>
            <person name="Stajich J.E."/>
            <person name="Wei C."/>
            <person name="Willey D."/>
            <person name="Wilson R.K."/>
            <person name="Durbin R."/>
            <person name="Waterston R.H."/>
        </authorList>
    </citation>
    <scope>NUCLEOTIDE SEQUENCE [LARGE SCALE GENOMIC DNA]</scope>
    <source>
        <strain evidence="1 2">AF16</strain>
    </source>
</reference>
<dbReference type="CTD" id="68916957"/>
<dbReference type="RefSeq" id="XP_045098236.1">
    <property type="nucleotide sequence ID" value="XM_045241795.1"/>
</dbReference>
<dbReference type="EMBL" id="HE600948">
    <property type="protein sequence ID" value="CAR98665.1"/>
    <property type="molecule type" value="Genomic_DNA"/>
</dbReference>
<dbReference type="WormBase" id="CBG25471">
    <property type="protein sequence ID" value="CBP25609"/>
    <property type="gene ID" value="WBGene00086885"/>
</dbReference>
<sequence>MPSTNLKKEATDPSKSIKLNMNVQFDDKKMSLMFTNTAIADDTEKLELVGTRLLDLWKLRRKLRVL</sequence>
<organism evidence="1 2">
    <name type="scientific">Caenorhabditis briggsae</name>
    <dbReference type="NCBI Taxonomy" id="6238"/>
    <lineage>
        <taxon>Eukaryota</taxon>
        <taxon>Metazoa</taxon>
        <taxon>Ecdysozoa</taxon>
        <taxon>Nematoda</taxon>
        <taxon>Chromadorea</taxon>
        <taxon>Rhabditida</taxon>
        <taxon>Rhabditina</taxon>
        <taxon>Rhabditomorpha</taxon>
        <taxon>Rhabditoidea</taxon>
        <taxon>Rhabditidae</taxon>
        <taxon>Peloderinae</taxon>
        <taxon>Caenorhabditis</taxon>
    </lineage>
</organism>
<evidence type="ECO:0000313" key="3">
    <source>
        <dbReference type="WormBase" id="CBG25471"/>
    </source>
</evidence>
<accession>B6IFI5</accession>
<gene>
    <name evidence="1 3" type="ORF">CBG25471</name>
    <name evidence="1" type="ORF">CBG_25471</name>
</gene>
<protein>
    <submittedName>
        <fullName evidence="1">Protein CBG25471</fullName>
    </submittedName>
</protein>
<evidence type="ECO:0000313" key="2">
    <source>
        <dbReference type="Proteomes" id="UP000008549"/>
    </source>
</evidence>
<dbReference type="GeneID" id="68916957"/>
<evidence type="ECO:0000313" key="1">
    <source>
        <dbReference type="EMBL" id="CAR98665.1"/>
    </source>
</evidence>